<dbReference type="Proteomes" id="UP000059574">
    <property type="component" value="Chromosome"/>
</dbReference>
<reference evidence="4" key="1">
    <citation type="submission" date="2015-11" db="EMBL/GenBank/DDBJ databases">
        <authorList>
            <person name="Kumar R."/>
            <person name="Singh D."/>
            <person name="Swarnkar M.K."/>
            <person name="Singh A.K."/>
            <person name="Kumar S."/>
        </authorList>
    </citation>
    <scope>NUCLEOTIDE SEQUENCE [LARGE SCALE GENOMIC DNA]</scope>
    <source>
        <strain evidence="4">ERGS4:06</strain>
    </source>
</reference>
<evidence type="ECO:0000256" key="1">
    <source>
        <dbReference type="SAM" id="MobiDB-lite"/>
    </source>
</evidence>
<feature type="region of interest" description="Disordered" evidence="1">
    <location>
        <begin position="1"/>
        <end position="28"/>
    </location>
</feature>
<protein>
    <recommendedName>
        <fullName evidence="2">N-terminal domain-containing protein</fullName>
    </recommendedName>
</protein>
<dbReference type="RefSeq" id="WP_062288099.1">
    <property type="nucleotide sequence ID" value="NZ_CP013200.1"/>
</dbReference>
<dbReference type="Pfam" id="PF08401">
    <property type="entry name" value="ArdcN"/>
    <property type="match status" value="1"/>
</dbReference>
<evidence type="ECO:0000259" key="2">
    <source>
        <dbReference type="Pfam" id="PF08401"/>
    </source>
</evidence>
<dbReference type="EMBL" id="CP013200">
    <property type="protein sequence ID" value="ALO66726.1"/>
    <property type="molecule type" value="Genomic_DNA"/>
</dbReference>
<dbReference type="InterPro" id="IPR013610">
    <property type="entry name" value="ArdC_N"/>
</dbReference>
<organism evidence="3 4">
    <name type="scientific">Arthrobacter alpinus</name>
    <dbReference type="NCBI Taxonomy" id="656366"/>
    <lineage>
        <taxon>Bacteria</taxon>
        <taxon>Bacillati</taxon>
        <taxon>Actinomycetota</taxon>
        <taxon>Actinomycetes</taxon>
        <taxon>Micrococcales</taxon>
        <taxon>Micrococcaceae</taxon>
        <taxon>Arthrobacter</taxon>
    </lineage>
</organism>
<evidence type="ECO:0000313" key="4">
    <source>
        <dbReference type="Proteomes" id="UP000059574"/>
    </source>
</evidence>
<gene>
    <name evidence="3" type="ORF">AS189_09715</name>
</gene>
<proteinExistence type="predicted"/>
<reference evidence="3 4" key="2">
    <citation type="journal article" date="2016" name="J. Biotechnol.">
        <title>Complete genome sequence of Arthrobacter alpinus ERGS4:06, a yellow pigmented bacterium tolerant to cold and radiations isolated from Sikkim Himalaya.</title>
        <authorList>
            <person name="Kumar R."/>
            <person name="Singh D."/>
            <person name="Swarnkar M.K."/>
            <person name="Singh A.K."/>
            <person name="Kumar S."/>
        </authorList>
    </citation>
    <scope>NUCLEOTIDE SEQUENCE [LARGE SCALE GENOMIC DNA]</scope>
    <source>
        <strain evidence="3 4">ERGS4:06</strain>
    </source>
</reference>
<dbReference type="GO" id="GO:0003697">
    <property type="term" value="F:single-stranded DNA binding"/>
    <property type="evidence" value="ECO:0007669"/>
    <property type="project" value="InterPro"/>
</dbReference>
<sequence length="383" mass="41314">MAPASSNHPDSKEEAGRRPAGPRPSNEDRLAGLTQQLETLLENAISTPGRWHMLLDTSATLWRYSGGNIALLMAQMEERGQQQPLLVAGFREWERHGRNVLKGEHALWVLAPRTAGKNIDATTETEAKPTPAIADQTSGCTKETDLRKIVGWRAQAVFDVSQTEGQPIYIPRPMVDVGSSPMGLWSSLVNFVQKQGFDVERSMSQYGLSSGYTDFAGRKIQIGAWLGQEERVAVLAHELGHTCLHGPDDKLGKLYGSVLDHRGLAEVEAESVAYMVLRAHGIDRSAQSGSYLAGWADQVVGVEHSSLLGSPTGIEPASRIEIARSTLARVTSACRSILEVTQPRNLGGKPATAGVAVAWDRVDLTGPVSGHQSNGTAPKIDAF</sequence>
<feature type="domain" description="N-terminal" evidence="2">
    <location>
        <begin position="54"/>
        <end position="122"/>
    </location>
</feature>
<dbReference type="AlphaFoldDB" id="A0A0S2LZG4"/>
<evidence type="ECO:0000313" key="3">
    <source>
        <dbReference type="EMBL" id="ALO66726.1"/>
    </source>
</evidence>
<accession>A0A0S2LZG4</accession>
<name>A0A0S2LZG4_9MICC</name>